<evidence type="ECO:0000313" key="1">
    <source>
        <dbReference type="EMBL" id="KAJ2806070.1"/>
    </source>
</evidence>
<organism evidence="1 2">
    <name type="scientific">Coemansia helicoidea</name>
    <dbReference type="NCBI Taxonomy" id="1286919"/>
    <lineage>
        <taxon>Eukaryota</taxon>
        <taxon>Fungi</taxon>
        <taxon>Fungi incertae sedis</taxon>
        <taxon>Zoopagomycota</taxon>
        <taxon>Kickxellomycotina</taxon>
        <taxon>Kickxellomycetes</taxon>
        <taxon>Kickxellales</taxon>
        <taxon>Kickxellaceae</taxon>
        <taxon>Coemansia</taxon>
    </lineage>
</organism>
<comment type="caution">
    <text evidence="1">The sequence shown here is derived from an EMBL/GenBank/DDBJ whole genome shotgun (WGS) entry which is preliminary data.</text>
</comment>
<name>A0ACC1LEK8_9FUNG</name>
<evidence type="ECO:0000313" key="2">
    <source>
        <dbReference type="Proteomes" id="UP001140087"/>
    </source>
</evidence>
<gene>
    <name evidence="1" type="ORF">H4R21_001021</name>
</gene>
<protein>
    <submittedName>
        <fullName evidence="1">Uncharacterized protein</fullName>
    </submittedName>
</protein>
<dbReference type="EMBL" id="JANBUN010000182">
    <property type="protein sequence ID" value="KAJ2806070.1"/>
    <property type="molecule type" value="Genomic_DNA"/>
</dbReference>
<reference evidence="1" key="1">
    <citation type="submission" date="2022-07" db="EMBL/GenBank/DDBJ databases">
        <title>Phylogenomic reconstructions and comparative analyses of Kickxellomycotina fungi.</title>
        <authorList>
            <person name="Reynolds N.K."/>
            <person name="Stajich J.E."/>
            <person name="Barry K."/>
            <person name="Grigoriev I.V."/>
            <person name="Crous P."/>
            <person name="Smith M.E."/>
        </authorList>
    </citation>
    <scope>NUCLEOTIDE SEQUENCE</scope>
    <source>
        <strain evidence="1">BCRC 34780</strain>
    </source>
</reference>
<keyword evidence="2" id="KW-1185">Reference proteome</keyword>
<dbReference type="Proteomes" id="UP001140087">
    <property type="component" value="Unassembled WGS sequence"/>
</dbReference>
<accession>A0ACC1LEK8</accession>
<proteinExistence type="predicted"/>
<sequence length="126" mass="14493">MCNCSHHDKPEKPEWPVQLEKVEQGDGDEAAARAEFEALVAAPNQPELSVLSGDDKKKLEERLLGKKFKDADSLTIDAETEFTTKDLPKLRRIFRGENQVMTLDYNTSRINVWLDENDCCHKLDWF</sequence>